<feature type="transmembrane region" description="Helical" evidence="1">
    <location>
        <begin position="348"/>
        <end position="369"/>
    </location>
</feature>
<keyword evidence="1" id="KW-0472">Membrane</keyword>
<name>A0ABZ3IJ34_9FIRM</name>
<accession>A0ABZ3IJ34</accession>
<dbReference type="RefSeq" id="WP_245867558.1">
    <property type="nucleotide sequence ID" value="NZ_CP155573.1"/>
</dbReference>
<keyword evidence="1" id="KW-1133">Transmembrane helix</keyword>
<evidence type="ECO:0000256" key="1">
    <source>
        <dbReference type="SAM" id="Phobius"/>
    </source>
</evidence>
<feature type="transmembrane region" description="Helical" evidence="1">
    <location>
        <begin position="172"/>
        <end position="192"/>
    </location>
</feature>
<keyword evidence="3" id="KW-1185">Reference proteome</keyword>
<dbReference type="EMBL" id="CP155573">
    <property type="protein sequence ID" value="XFO65692.1"/>
    <property type="molecule type" value="Genomic_DNA"/>
</dbReference>
<dbReference type="Proteomes" id="UP000216752">
    <property type="component" value="Chromosome"/>
</dbReference>
<keyword evidence="1" id="KW-0812">Transmembrane</keyword>
<feature type="transmembrane region" description="Helical" evidence="1">
    <location>
        <begin position="324"/>
        <end position="342"/>
    </location>
</feature>
<sequence>MNNSSVFPNDPRQPKAYVSSLTTNLIHLRSPYITALWSIIFPGFGHIILGSYVKGFLFIIWEIIINTQSHLNIVILYTFTGHFNEATAAADSRWFLLYITVYVYAAWDSYRSTVDLNKFSILADRADTPLTRFKMDSFEINYFDKRNPWVAAVWSMLSPGVGHLYTHQLPTGFIVIILWIVITYYSHLLQVIQYTLHFDFNQAVAVSDPEWLLFMPSIYCFAFYDAYVNTVEYNKLFDGEQANFLKRTYQNGNYLKQFFPPGEEDVFIISTFEHSMYLELAISDLEIRGIPRNQIFAASMEKKQKPMFLIDTIHRADGVGTMDVACITGAFTAVLGGVYGYIWYGGPLLWGLIGLTLGFIVGGSIDIFVTKKKRRLVSSDSSTEVVLIIKCEPVQTSLVEEVLTRHLALGMTQVNSLISTASTLTQQ</sequence>
<protein>
    <recommendedName>
        <fullName evidence="4">TM2 domain protein</fullName>
    </recommendedName>
</protein>
<proteinExistence type="predicted"/>
<evidence type="ECO:0000313" key="3">
    <source>
        <dbReference type="Proteomes" id="UP000216752"/>
    </source>
</evidence>
<reference evidence="2" key="1">
    <citation type="submission" date="2024-05" db="EMBL/GenBank/DDBJ databases">
        <title>Isolation and characterization of Sporomusa carbonis sp. nov., a carboxydotrophic hydrogenogen in the genus of Sporomusa isolated from a charcoal burning pile.</title>
        <authorList>
            <person name="Boeer T."/>
            <person name="Rosenbaum F."/>
            <person name="Eysell L."/>
            <person name="Mueller V."/>
            <person name="Daniel R."/>
            <person name="Poehlein A."/>
        </authorList>
    </citation>
    <scope>NUCLEOTIDE SEQUENCE [LARGE SCALE GENOMIC DNA]</scope>
    <source>
        <strain evidence="2">DSM 10669</strain>
    </source>
</reference>
<organism evidence="2 3">
    <name type="scientific">Sporomusa silvacetica DSM 10669</name>
    <dbReference type="NCBI Taxonomy" id="1123289"/>
    <lineage>
        <taxon>Bacteria</taxon>
        <taxon>Bacillati</taxon>
        <taxon>Bacillota</taxon>
        <taxon>Negativicutes</taxon>
        <taxon>Selenomonadales</taxon>
        <taxon>Sporomusaceae</taxon>
        <taxon>Sporomusa</taxon>
    </lineage>
</organism>
<evidence type="ECO:0000313" key="2">
    <source>
        <dbReference type="EMBL" id="XFO65692.1"/>
    </source>
</evidence>
<evidence type="ECO:0008006" key="4">
    <source>
        <dbReference type="Google" id="ProtNLM"/>
    </source>
</evidence>
<gene>
    <name evidence="2" type="ORF">SPSIL_018320</name>
</gene>